<dbReference type="InterPro" id="IPR005829">
    <property type="entry name" value="Sugar_transporter_CS"/>
</dbReference>
<dbReference type="AlphaFoldDB" id="A0A0A9WAM8"/>
<keyword evidence="3" id="KW-1003">Cell membrane</keyword>
<dbReference type="InterPro" id="IPR005828">
    <property type="entry name" value="MFS_sugar_transport-like"/>
</dbReference>
<comment type="subcellular location">
    <subcellularLocation>
        <location evidence="1">Cell membrane</location>
        <topology evidence="1">Multi-pass membrane protein</topology>
    </subcellularLocation>
</comment>
<keyword evidence="4" id="KW-0762">Sugar transport</keyword>
<evidence type="ECO:0000256" key="3">
    <source>
        <dbReference type="ARBA" id="ARBA00022475"/>
    </source>
</evidence>
<dbReference type="PANTHER" id="PTHR48021:SF46">
    <property type="entry name" value="MAJOR FACILITATOR SUPERFAMILY (MFS) PROFILE DOMAIN-CONTAINING PROTEIN"/>
    <property type="match status" value="1"/>
</dbReference>
<sequence length="549" mass="59405">PVYCEGAQRPNPFAFLALVGGPGGPPGKMDNDEKGKGTSPANEPAAVPPETQTSAPSDSGGGAGAPQRDFTMEPTSASTRYQYFFGVSAGFAAMTAGAWLGWPSSTIEYLSDKKILIGGDVSTMVALMDFGNMLSPIPAGYLMDIVGRKLTLLGTAVVYLIASLSVLIYENKWPLFIARIMAGLGKGIAFSVVPIYLAEIANVQIRGALSTMFIGFLNLGMFYGYVVGPFTSYMVLNFAILAIPLSFLATFLFFPESPYFLLMKSRESAARKSLSTYRKVDKTNAEQMTHLDHELSEMSRRVERDMKNKGRFVDLVATKGNRKAILIIAALAFFQRSSGISPTLAYSTIIMPKTGGGLTPKVYMIIFSALLIVANFLALPLVDRLGRKPLLLISSISTGTCTAVTGAFYHMQYTKTIDVSSLNWIPYVTLLLFSITYSIGIGFLPSTLVGELMPTNVKSHAGAVSAIILAAVSFMVNKVFKEVSDNLGPAVMYLYFTVMCFACAAFVYFVVFETKGKTFGEIQDILNGQSTTKDNKNGDVSLELRKDEV</sequence>
<evidence type="ECO:0000313" key="12">
    <source>
        <dbReference type="EMBL" id="JAG04849.1"/>
    </source>
</evidence>
<dbReference type="Gene3D" id="1.20.1250.20">
    <property type="entry name" value="MFS general substrate transporter like domains"/>
    <property type="match status" value="1"/>
</dbReference>
<dbReference type="InterPro" id="IPR020846">
    <property type="entry name" value="MFS_dom"/>
</dbReference>
<protein>
    <submittedName>
        <fullName evidence="12">Facilitated trehalose transporter Tret1</fullName>
    </submittedName>
</protein>
<evidence type="ECO:0000256" key="7">
    <source>
        <dbReference type="ARBA" id="ARBA00023136"/>
    </source>
</evidence>
<dbReference type="PROSITE" id="PS50850">
    <property type="entry name" value="MFS"/>
    <property type="match status" value="1"/>
</dbReference>
<organism evidence="12">
    <name type="scientific">Lygus hesperus</name>
    <name type="common">Western plant bug</name>
    <dbReference type="NCBI Taxonomy" id="30085"/>
    <lineage>
        <taxon>Eukaryota</taxon>
        <taxon>Metazoa</taxon>
        <taxon>Ecdysozoa</taxon>
        <taxon>Arthropoda</taxon>
        <taxon>Hexapoda</taxon>
        <taxon>Insecta</taxon>
        <taxon>Pterygota</taxon>
        <taxon>Neoptera</taxon>
        <taxon>Paraneoptera</taxon>
        <taxon>Hemiptera</taxon>
        <taxon>Heteroptera</taxon>
        <taxon>Panheteroptera</taxon>
        <taxon>Cimicomorpha</taxon>
        <taxon>Miridae</taxon>
        <taxon>Mirini</taxon>
        <taxon>Lygus</taxon>
    </lineage>
</organism>
<feature type="transmembrane region" description="Helical" evidence="9">
    <location>
        <begin position="233"/>
        <end position="254"/>
    </location>
</feature>
<evidence type="ECO:0000256" key="5">
    <source>
        <dbReference type="ARBA" id="ARBA00022692"/>
    </source>
</evidence>
<evidence type="ECO:0000256" key="4">
    <source>
        <dbReference type="ARBA" id="ARBA00022597"/>
    </source>
</evidence>
<dbReference type="Pfam" id="PF00083">
    <property type="entry name" value="Sugar_tr"/>
    <property type="match status" value="1"/>
</dbReference>
<feature type="transmembrane region" description="Helical" evidence="9">
    <location>
        <begin position="175"/>
        <end position="197"/>
    </location>
</feature>
<evidence type="ECO:0000256" key="2">
    <source>
        <dbReference type="ARBA" id="ARBA00022448"/>
    </source>
</evidence>
<dbReference type="InterPro" id="IPR050549">
    <property type="entry name" value="MFS_Trehalose_Transporter"/>
</dbReference>
<proteinExistence type="predicted"/>
<gene>
    <name evidence="12" type="primary">Tret1_68</name>
    <name evidence="11" type="synonym">Tret1_17</name>
    <name evidence="11" type="ORF">CM83_31008</name>
    <name evidence="12" type="ORF">CM83_31011</name>
</gene>
<feature type="transmembrane region" description="Helical" evidence="9">
    <location>
        <begin position="209"/>
        <end position="227"/>
    </location>
</feature>
<dbReference type="PANTHER" id="PTHR48021">
    <property type="match status" value="1"/>
</dbReference>
<feature type="transmembrane region" description="Helical" evidence="9">
    <location>
        <begin position="424"/>
        <end position="449"/>
    </location>
</feature>
<dbReference type="SUPFAM" id="SSF103473">
    <property type="entry name" value="MFS general substrate transporter"/>
    <property type="match status" value="1"/>
</dbReference>
<evidence type="ECO:0000259" key="10">
    <source>
        <dbReference type="PROSITE" id="PS50850"/>
    </source>
</evidence>
<dbReference type="PROSITE" id="PS00216">
    <property type="entry name" value="SUGAR_TRANSPORT_1"/>
    <property type="match status" value="2"/>
</dbReference>
<keyword evidence="7 9" id="KW-0472">Membrane</keyword>
<feature type="transmembrane region" description="Helical" evidence="9">
    <location>
        <begin position="150"/>
        <end position="169"/>
    </location>
</feature>
<dbReference type="FunFam" id="1.20.1250.20:FF:000218">
    <property type="entry name" value="facilitated trehalose transporter Tret1"/>
    <property type="match status" value="1"/>
</dbReference>
<feature type="domain" description="Major facilitator superfamily (MFS) profile" evidence="10">
    <location>
        <begin position="82"/>
        <end position="515"/>
    </location>
</feature>
<name>A0A0A9WAM8_LYGHE</name>
<feature type="non-terminal residue" evidence="12">
    <location>
        <position position="1"/>
    </location>
</feature>
<reference evidence="12" key="1">
    <citation type="journal article" date="2014" name="PLoS ONE">
        <title>Transcriptome-Based Identification of ABC Transporters in the Western Tarnished Plant Bug Lygus hesperus.</title>
        <authorList>
            <person name="Hull J.J."/>
            <person name="Chaney K."/>
            <person name="Geib S.M."/>
            <person name="Fabrick J.A."/>
            <person name="Brent C.S."/>
            <person name="Walsh D."/>
            <person name="Lavine L.C."/>
        </authorList>
    </citation>
    <scope>NUCLEOTIDE SEQUENCE</scope>
</reference>
<dbReference type="EMBL" id="GBHO01038755">
    <property type="protein sequence ID" value="JAG04849.1"/>
    <property type="molecule type" value="Transcribed_RNA"/>
</dbReference>
<feature type="transmembrane region" description="Helical" evidence="9">
    <location>
        <begin position="362"/>
        <end position="382"/>
    </location>
</feature>
<keyword evidence="5 9" id="KW-0812">Transmembrane</keyword>
<dbReference type="PROSITE" id="PS00217">
    <property type="entry name" value="SUGAR_TRANSPORT_2"/>
    <property type="match status" value="1"/>
</dbReference>
<accession>A0A0A9WAM8</accession>
<dbReference type="GO" id="GO:0005886">
    <property type="term" value="C:plasma membrane"/>
    <property type="evidence" value="ECO:0007669"/>
    <property type="project" value="UniProtKB-SubCell"/>
</dbReference>
<feature type="transmembrane region" description="Helical" evidence="9">
    <location>
        <begin position="461"/>
        <end position="480"/>
    </location>
</feature>
<keyword evidence="6 9" id="KW-1133">Transmembrane helix</keyword>
<keyword evidence="2" id="KW-0813">Transport</keyword>
<evidence type="ECO:0000256" key="9">
    <source>
        <dbReference type="SAM" id="Phobius"/>
    </source>
</evidence>
<evidence type="ECO:0000256" key="8">
    <source>
        <dbReference type="SAM" id="MobiDB-lite"/>
    </source>
</evidence>
<dbReference type="GO" id="GO:0022857">
    <property type="term" value="F:transmembrane transporter activity"/>
    <property type="evidence" value="ECO:0007669"/>
    <property type="project" value="InterPro"/>
</dbReference>
<evidence type="ECO:0000313" key="11">
    <source>
        <dbReference type="EMBL" id="JAG04848.1"/>
    </source>
</evidence>
<feature type="region of interest" description="Disordered" evidence="8">
    <location>
        <begin position="15"/>
        <end position="71"/>
    </location>
</feature>
<dbReference type="InterPro" id="IPR036259">
    <property type="entry name" value="MFS_trans_sf"/>
</dbReference>
<evidence type="ECO:0000256" key="6">
    <source>
        <dbReference type="ARBA" id="ARBA00022989"/>
    </source>
</evidence>
<feature type="transmembrane region" description="Helical" evidence="9">
    <location>
        <begin position="81"/>
        <end position="102"/>
    </location>
</feature>
<dbReference type="EMBL" id="GBHO01038756">
    <property type="protein sequence ID" value="JAG04848.1"/>
    <property type="molecule type" value="Transcribed_RNA"/>
</dbReference>
<reference evidence="12" key="2">
    <citation type="submission" date="2014-07" db="EMBL/GenBank/DDBJ databases">
        <authorList>
            <person name="Hull J."/>
        </authorList>
    </citation>
    <scope>NUCLEOTIDE SEQUENCE</scope>
</reference>
<feature type="transmembrane region" description="Helical" evidence="9">
    <location>
        <begin position="492"/>
        <end position="512"/>
    </location>
</feature>
<feature type="transmembrane region" description="Helical" evidence="9">
    <location>
        <begin position="389"/>
        <end position="412"/>
    </location>
</feature>
<evidence type="ECO:0000256" key="1">
    <source>
        <dbReference type="ARBA" id="ARBA00004651"/>
    </source>
</evidence>